<comment type="caution">
    <text evidence="1">The sequence shown here is derived from an EMBL/GenBank/DDBJ whole genome shotgun (WGS) entry which is preliminary data.</text>
</comment>
<sequence length="206" mass="25002">MNSQDDSQVPVFTLSSPPKRRVPIMSFEQIFEHLTKELTRFWEKTRIITAEVIYSQSKEQVELSYRRFKHYQNGLRFNNQIYKRFFEESEEDDHWDFIEVFYYLNDFQTKQIYLLEIYIKVLGKIEEKIALEEARIRISNEIQRSIRSFIFNRESAVTLVISLDLPHSETSIDAFYMGMGQRQKVKEFSTHKISTYRINFRQLLYY</sequence>
<evidence type="ECO:0000313" key="2">
    <source>
        <dbReference type="Proteomes" id="UP000326759"/>
    </source>
</evidence>
<keyword evidence="2" id="KW-1185">Reference proteome</keyword>
<organism evidence="1 2">
    <name type="scientific">Armadillidium nasatum</name>
    <dbReference type="NCBI Taxonomy" id="96803"/>
    <lineage>
        <taxon>Eukaryota</taxon>
        <taxon>Metazoa</taxon>
        <taxon>Ecdysozoa</taxon>
        <taxon>Arthropoda</taxon>
        <taxon>Crustacea</taxon>
        <taxon>Multicrustacea</taxon>
        <taxon>Malacostraca</taxon>
        <taxon>Eumalacostraca</taxon>
        <taxon>Peracarida</taxon>
        <taxon>Isopoda</taxon>
        <taxon>Oniscidea</taxon>
        <taxon>Crinocheta</taxon>
        <taxon>Armadillidiidae</taxon>
        <taxon>Armadillidium</taxon>
    </lineage>
</organism>
<dbReference type="Proteomes" id="UP000326759">
    <property type="component" value="Unassembled WGS sequence"/>
</dbReference>
<name>A0A5N5T731_9CRUS</name>
<dbReference type="AlphaFoldDB" id="A0A5N5T731"/>
<accession>A0A5N5T731</accession>
<protein>
    <submittedName>
        <fullName evidence="1">Uncharacterized protein</fullName>
    </submittedName>
</protein>
<reference evidence="1 2" key="1">
    <citation type="journal article" date="2019" name="PLoS Biol.">
        <title>Sex chromosomes control vertical transmission of feminizing Wolbachia symbionts in an isopod.</title>
        <authorList>
            <person name="Becking T."/>
            <person name="Chebbi M.A."/>
            <person name="Giraud I."/>
            <person name="Moumen B."/>
            <person name="Laverre T."/>
            <person name="Caubet Y."/>
            <person name="Peccoud J."/>
            <person name="Gilbert C."/>
            <person name="Cordaux R."/>
        </authorList>
    </citation>
    <scope>NUCLEOTIDE SEQUENCE [LARGE SCALE GENOMIC DNA]</scope>
    <source>
        <strain evidence="1">ANa2</strain>
        <tissue evidence="1">Whole body excluding digestive tract and cuticle</tissue>
    </source>
</reference>
<gene>
    <name evidence="1" type="ORF">Anas_13708</name>
</gene>
<evidence type="ECO:0000313" key="1">
    <source>
        <dbReference type="EMBL" id="KAB7502077.1"/>
    </source>
</evidence>
<dbReference type="EMBL" id="SEYY01008638">
    <property type="protein sequence ID" value="KAB7502077.1"/>
    <property type="molecule type" value="Genomic_DNA"/>
</dbReference>
<proteinExistence type="predicted"/>